<dbReference type="Gene3D" id="3.40.50.360">
    <property type="match status" value="1"/>
</dbReference>
<dbReference type="GO" id="GO:0016491">
    <property type="term" value="F:oxidoreductase activity"/>
    <property type="evidence" value="ECO:0007669"/>
    <property type="project" value="InterPro"/>
</dbReference>
<proteinExistence type="predicted"/>
<protein>
    <submittedName>
        <fullName evidence="4">NADPH-dependent FMN reductase</fullName>
    </submittedName>
</protein>
<keyword evidence="1" id="KW-0285">Flavoprotein</keyword>
<evidence type="ECO:0000259" key="3">
    <source>
        <dbReference type="Pfam" id="PF03358"/>
    </source>
</evidence>
<accession>A0A1Z5HQ84</accession>
<evidence type="ECO:0000313" key="5">
    <source>
        <dbReference type="Proteomes" id="UP000197032"/>
    </source>
</evidence>
<name>A0A1Z5HQ84_9FIRM</name>
<dbReference type="Pfam" id="PF03358">
    <property type="entry name" value="FMN_red"/>
    <property type="match status" value="1"/>
</dbReference>
<organism evidence="4 5">
    <name type="scientific">Calderihabitans maritimus</name>
    <dbReference type="NCBI Taxonomy" id="1246530"/>
    <lineage>
        <taxon>Bacteria</taxon>
        <taxon>Bacillati</taxon>
        <taxon>Bacillota</taxon>
        <taxon>Clostridia</taxon>
        <taxon>Neomoorellales</taxon>
        <taxon>Calderihabitantaceae</taxon>
        <taxon>Calderihabitans</taxon>
    </lineage>
</organism>
<keyword evidence="2" id="KW-0288">FMN</keyword>
<dbReference type="InterPro" id="IPR029039">
    <property type="entry name" value="Flavoprotein-like_sf"/>
</dbReference>
<sequence length="280" mass="31397">MQILGIVASKRRLGNSDVLVREALEQAREAGAETEILYLDEYDLKGCRGCLACAYKGRCSLEDDMAVILEKLWLADGLVFAAPTYIFSPVAVVKALTDRALMLSPRLKDLEKRRRKAVTISVAGNPRWNPLGLEFLNQMVLAYGFSVLRGLEAYAPGPGEVLLQPELIAQVREAASFLVESLTNPQLSEPAAEPNQCPVCRGRVFRITSTGDILCPICLTRGRITGKGSNLSLEFEPGEEHFWTPQHRQEHLVNWILETRKRFRENLKAVKEAQKKYKEE</sequence>
<dbReference type="PANTHER" id="PTHR43278">
    <property type="entry name" value="NAD(P)H-DEPENDENT FMN-CONTAINING OXIDOREDUCTASE YWQN-RELATED"/>
    <property type="match status" value="1"/>
</dbReference>
<evidence type="ECO:0000256" key="2">
    <source>
        <dbReference type="ARBA" id="ARBA00022643"/>
    </source>
</evidence>
<dbReference type="OrthoDB" id="9805976at2"/>
<dbReference type="SUPFAM" id="SSF52218">
    <property type="entry name" value="Flavoproteins"/>
    <property type="match status" value="1"/>
</dbReference>
<dbReference type="AlphaFoldDB" id="A0A1Z5HQ84"/>
<dbReference type="InterPro" id="IPR051796">
    <property type="entry name" value="ISF_SsuE-like"/>
</dbReference>
<feature type="domain" description="NADPH-dependent FMN reductase-like" evidence="3">
    <location>
        <begin position="1"/>
        <end position="123"/>
    </location>
</feature>
<dbReference type="RefSeq" id="WP_088552993.1">
    <property type="nucleotide sequence ID" value="NZ_BDGJ01000018.1"/>
</dbReference>
<dbReference type="PANTHER" id="PTHR43278:SF2">
    <property type="entry name" value="IRON-SULFUR FLAVOPROTEIN"/>
    <property type="match status" value="1"/>
</dbReference>
<dbReference type="Proteomes" id="UP000197032">
    <property type="component" value="Unassembled WGS sequence"/>
</dbReference>
<gene>
    <name evidence="4" type="ORF">KKC1_06270</name>
</gene>
<dbReference type="EMBL" id="BDGJ01000018">
    <property type="protein sequence ID" value="GAW91465.1"/>
    <property type="molecule type" value="Genomic_DNA"/>
</dbReference>
<reference evidence="5" key="1">
    <citation type="journal article" date="2017" name="Appl. Environ. Microbiol.">
        <title>Genomic analysis of Calderihabitans maritimus KKC1, a thermophilic hydrogenogenic carboxydotrophic bacterium isolated from marine sediment.</title>
        <authorList>
            <person name="Omae K."/>
            <person name="Yoneda Y."/>
            <person name="Fukuyama Y."/>
            <person name="Yoshida T."/>
            <person name="Sako Y."/>
        </authorList>
    </citation>
    <scope>NUCLEOTIDE SEQUENCE [LARGE SCALE GENOMIC DNA]</scope>
    <source>
        <strain evidence="5">KKC1</strain>
    </source>
</reference>
<comment type="caution">
    <text evidence="4">The sequence shown here is derived from an EMBL/GenBank/DDBJ whole genome shotgun (WGS) entry which is preliminary data.</text>
</comment>
<keyword evidence="5" id="KW-1185">Reference proteome</keyword>
<evidence type="ECO:0000256" key="1">
    <source>
        <dbReference type="ARBA" id="ARBA00022630"/>
    </source>
</evidence>
<evidence type="ECO:0000313" key="4">
    <source>
        <dbReference type="EMBL" id="GAW91465.1"/>
    </source>
</evidence>
<dbReference type="InterPro" id="IPR005025">
    <property type="entry name" value="FMN_Rdtase-like_dom"/>
</dbReference>